<dbReference type="Gene3D" id="3.40.50.12780">
    <property type="entry name" value="N-terminal domain of ligase-like"/>
    <property type="match status" value="1"/>
</dbReference>
<dbReference type="InterPro" id="IPR045851">
    <property type="entry name" value="AMP-bd_C_sf"/>
</dbReference>
<sequence>MMEQFECPFSLYGRKAPNRVALTSAEKKWTYQECERLIVGTASLLKKQGVKKGDRVALLPTKEFPSPLIFFALFRLGAIACPLNTYDPLTLLPEKLDRLGAPLLLFPDGTALPKMKQITLHFSKVIHKGKPSGQTFLEKKALATYLFTSGTTGKAKIACHSLGNHYYSALGSNRYLPIGAEDRYQLSLPLYHIAGIALLFRTFLAGGAVAFSEEGITHLSLVPTQLKRLLDKETLPNYKHILLGGAPISPTLYQEARGRGLPIHPTYGMTEMSSQITSLFDESPLSMGHPLPYREIKIGTGGEIWVRGKALFQGYLDEGLPLNSEGYFETGDLGTYCPKQGLQISGRKDRLFISGGENIYPEEIERLLQSIEGITYAEVVPTPDEEFGFRPTAYIESDQGYEEEALKSYLEDFLPRFKIPIAFLASSDGFEKRRLSPKW</sequence>
<evidence type="ECO:0000256" key="5">
    <source>
        <dbReference type="ARBA" id="ARBA00022840"/>
    </source>
</evidence>
<evidence type="ECO:0000259" key="6">
    <source>
        <dbReference type="Pfam" id="PF00501"/>
    </source>
</evidence>
<evidence type="ECO:0000313" key="7">
    <source>
        <dbReference type="EMBL" id="MBF5058643.1"/>
    </source>
</evidence>
<comment type="caution">
    <text evidence="7">The sequence shown here is derived from an EMBL/GenBank/DDBJ whole genome shotgun (WGS) entry which is preliminary data.</text>
</comment>
<evidence type="ECO:0000256" key="1">
    <source>
        <dbReference type="ARBA" id="ARBA00006432"/>
    </source>
</evidence>
<dbReference type="InterPro" id="IPR020845">
    <property type="entry name" value="AMP-binding_CS"/>
</dbReference>
<evidence type="ECO:0000256" key="3">
    <source>
        <dbReference type="ARBA" id="ARBA00022598"/>
    </source>
</evidence>
<protein>
    <submittedName>
        <fullName evidence="7">2-succinylbenzoate--CoA ligase</fullName>
        <ecNumber evidence="7">6.2.1.26</ecNumber>
    </submittedName>
</protein>
<dbReference type="CDD" id="cd17630">
    <property type="entry name" value="OSB_MenE-like"/>
    <property type="match status" value="1"/>
</dbReference>
<dbReference type="InterPro" id="IPR010192">
    <property type="entry name" value="MenE"/>
</dbReference>
<accession>A0ABS0AWY8</accession>
<name>A0ABS0AWY8_9BACT</name>
<dbReference type="InterPro" id="IPR000873">
    <property type="entry name" value="AMP-dep_synth/lig_dom"/>
</dbReference>
<dbReference type="EMBL" id="JAAEJV010000002">
    <property type="protein sequence ID" value="MBF5058643.1"/>
    <property type="molecule type" value="Genomic_DNA"/>
</dbReference>
<keyword evidence="3 7" id="KW-0436">Ligase</keyword>
<keyword evidence="5" id="KW-0067">ATP-binding</keyword>
<evidence type="ECO:0000256" key="4">
    <source>
        <dbReference type="ARBA" id="ARBA00022741"/>
    </source>
</evidence>
<dbReference type="Pfam" id="PF00501">
    <property type="entry name" value="AMP-binding"/>
    <property type="match status" value="1"/>
</dbReference>
<dbReference type="PROSITE" id="PS00455">
    <property type="entry name" value="AMP_BINDING"/>
    <property type="match status" value="1"/>
</dbReference>
<dbReference type="NCBIfam" id="TIGR01923">
    <property type="entry name" value="menE"/>
    <property type="match status" value="1"/>
</dbReference>
<proteinExistence type="inferred from homology"/>
<keyword evidence="8" id="KW-1185">Reference proteome</keyword>
<dbReference type="Proteomes" id="UP001194714">
    <property type="component" value="Unassembled WGS sequence"/>
</dbReference>
<dbReference type="SUPFAM" id="SSF56801">
    <property type="entry name" value="Acetyl-CoA synthetase-like"/>
    <property type="match status" value="1"/>
</dbReference>
<dbReference type="Gene3D" id="3.30.300.30">
    <property type="match status" value="1"/>
</dbReference>
<gene>
    <name evidence="7" type="ORF">NEPTK9_000140</name>
</gene>
<comment type="similarity">
    <text evidence="1">Belongs to the ATP-dependent AMP-binding enzyme family.</text>
</comment>
<dbReference type="PANTHER" id="PTHR43201">
    <property type="entry name" value="ACYL-COA SYNTHETASE"/>
    <property type="match status" value="1"/>
</dbReference>
<organism evidence="7 8">
    <name type="scientific">Candidatus Neptunichlamydia vexilliferae</name>
    <dbReference type="NCBI Taxonomy" id="1651774"/>
    <lineage>
        <taxon>Bacteria</taxon>
        <taxon>Pseudomonadati</taxon>
        <taxon>Chlamydiota</taxon>
        <taxon>Chlamydiia</taxon>
        <taxon>Parachlamydiales</taxon>
        <taxon>Simkaniaceae</taxon>
        <taxon>Candidatus Neptunichlamydia</taxon>
    </lineage>
</organism>
<keyword evidence="2" id="KW-0474">Menaquinone biosynthesis</keyword>
<dbReference type="GO" id="GO:0008756">
    <property type="term" value="F:o-succinylbenzoate-CoA ligase activity"/>
    <property type="evidence" value="ECO:0007669"/>
    <property type="project" value="UniProtKB-EC"/>
</dbReference>
<dbReference type="InterPro" id="IPR042099">
    <property type="entry name" value="ANL_N_sf"/>
</dbReference>
<dbReference type="EC" id="6.2.1.26" evidence="7"/>
<evidence type="ECO:0000313" key="8">
    <source>
        <dbReference type="Proteomes" id="UP001194714"/>
    </source>
</evidence>
<feature type="domain" description="AMP-dependent synthetase/ligase" evidence="6">
    <location>
        <begin position="14"/>
        <end position="316"/>
    </location>
</feature>
<evidence type="ECO:0000256" key="2">
    <source>
        <dbReference type="ARBA" id="ARBA00022428"/>
    </source>
</evidence>
<keyword evidence="4" id="KW-0547">Nucleotide-binding</keyword>
<reference evidence="7 8" key="1">
    <citation type="submission" date="2020-01" db="EMBL/GenBank/DDBJ databases">
        <title>Draft genome sequence of Cand. Neptunochlamydia vexilliferae K9.</title>
        <authorList>
            <person name="Schulz F."/>
            <person name="Koestlbacher S."/>
            <person name="Wascher F."/>
            <person name="Pizzetti I."/>
            <person name="Horn M."/>
        </authorList>
    </citation>
    <scope>NUCLEOTIDE SEQUENCE [LARGE SCALE GENOMIC DNA]</scope>
    <source>
        <strain evidence="7 8">K9</strain>
    </source>
</reference>
<dbReference type="PANTHER" id="PTHR43201:SF5">
    <property type="entry name" value="MEDIUM-CHAIN ACYL-COA LIGASE ACSF2, MITOCHONDRIAL"/>
    <property type="match status" value="1"/>
</dbReference>